<accession>A0A4V1J418</accession>
<evidence type="ECO:0000313" key="2">
    <source>
        <dbReference type="Proteomes" id="UP000268162"/>
    </source>
</evidence>
<sequence length="67" mass="7302">MADDPLLSLKAVRATLQGLESYLHQVVKDLETMATNYQVLADVAEPLLKPLEHSKVIAHKATPPAPN</sequence>
<proteinExistence type="predicted"/>
<name>A0A4V1J418_9FUNG</name>
<dbReference type="AlphaFoldDB" id="A0A4V1J418"/>
<organism evidence="1 2">
    <name type="scientific">Dimargaris cristalligena</name>
    <dbReference type="NCBI Taxonomy" id="215637"/>
    <lineage>
        <taxon>Eukaryota</taxon>
        <taxon>Fungi</taxon>
        <taxon>Fungi incertae sedis</taxon>
        <taxon>Zoopagomycota</taxon>
        <taxon>Kickxellomycotina</taxon>
        <taxon>Dimargaritomycetes</taxon>
        <taxon>Dimargaritales</taxon>
        <taxon>Dimargaritaceae</taxon>
        <taxon>Dimargaris</taxon>
    </lineage>
</organism>
<dbReference type="OrthoDB" id="2330118at2759"/>
<gene>
    <name evidence="1" type="ORF">BJ085DRAFT_41093</name>
</gene>
<dbReference type="Proteomes" id="UP000268162">
    <property type="component" value="Unassembled WGS sequence"/>
</dbReference>
<dbReference type="EMBL" id="ML003407">
    <property type="protein sequence ID" value="RKP34009.1"/>
    <property type="molecule type" value="Genomic_DNA"/>
</dbReference>
<evidence type="ECO:0000313" key="1">
    <source>
        <dbReference type="EMBL" id="RKP34009.1"/>
    </source>
</evidence>
<protein>
    <submittedName>
        <fullName evidence="1">Uncharacterized protein</fullName>
    </submittedName>
</protein>
<reference evidence="2" key="1">
    <citation type="journal article" date="2018" name="Nat. Microbiol.">
        <title>Leveraging single-cell genomics to expand the fungal tree of life.</title>
        <authorList>
            <person name="Ahrendt S.R."/>
            <person name="Quandt C.A."/>
            <person name="Ciobanu D."/>
            <person name="Clum A."/>
            <person name="Salamov A."/>
            <person name="Andreopoulos B."/>
            <person name="Cheng J.F."/>
            <person name="Woyke T."/>
            <person name="Pelin A."/>
            <person name="Henrissat B."/>
            <person name="Reynolds N.K."/>
            <person name="Benny G.L."/>
            <person name="Smith M.E."/>
            <person name="James T.Y."/>
            <person name="Grigoriev I.V."/>
        </authorList>
    </citation>
    <scope>NUCLEOTIDE SEQUENCE [LARGE SCALE GENOMIC DNA]</scope>
    <source>
        <strain evidence="2">RSA 468</strain>
    </source>
</reference>
<keyword evidence="2" id="KW-1185">Reference proteome</keyword>